<organism evidence="3 4">
    <name type="scientific">Bremerella volcania</name>
    <dbReference type="NCBI Taxonomy" id="2527984"/>
    <lineage>
        <taxon>Bacteria</taxon>
        <taxon>Pseudomonadati</taxon>
        <taxon>Planctomycetota</taxon>
        <taxon>Planctomycetia</taxon>
        <taxon>Pirellulales</taxon>
        <taxon>Pirellulaceae</taxon>
        <taxon>Bremerella</taxon>
    </lineage>
</organism>
<evidence type="ECO:0008006" key="5">
    <source>
        <dbReference type="Google" id="ProtNLM"/>
    </source>
</evidence>
<dbReference type="EMBL" id="CP036289">
    <property type="protein sequence ID" value="QDU76445.1"/>
    <property type="molecule type" value="Genomic_DNA"/>
</dbReference>
<protein>
    <recommendedName>
        <fullName evidence="5">Cytochrome c domain-containing protein</fullName>
    </recommendedName>
</protein>
<keyword evidence="2" id="KW-0732">Signal</keyword>
<evidence type="ECO:0000313" key="4">
    <source>
        <dbReference type="Proteomes" id="UP000318626"/>
    </source>
</evidence>
<evidence type="ECO:0000313" key="3">
    <source>
        <dbReference type="EMBL" id="QDU76445.1"/>
    </source>
</evidence>
<gene>
    <name evidence="3" type="ORF">Pan97_34950</name>
</gene>
<accession>A0A518CB34</accession>
<name>A0A518CB34_9BACT</name>
<feature type="region of interest" description="Disordered" evidence="1">
    <location>
        <begin position="112"/>
        <end position="143"/>
    </location>
</feature>
<dbReference type="OrthoDB" id="286143at2"/>
<proteinExistence type="predicted"/>
<keyword evidence="4" id="KW-1185">Reference proteome</keyword>
<sequence precursor="true">MKKLALCLVAVVAASSYYATPAYAVKAFADAFVEKYNIAEPSTDAEKELAAAVKEAKCNLCHGGKSKKIRNEYGVALGELLDKDDYGAKRRKDEPEKVQEEIFAALDKVAKEKSKSGETFGEKIAAGKLPAAEGTDVEIEDEK</sequence>
<evidence type="ECO:0000256" key="1">
    <source>
        <dbReference type="SAM" id="MobiDB-lite"/>
    </source>
</evidence>
<dbReference type="Proteomes" id="UP000318626">
    <property type="component" value="Chromosome"/>
</dbReference>
<dbReference type="KEGG" id="bvo:Pan97_34950"/>
<feature type="chain" id="PRO_5022206820" description="Cytochrome c domain-containing protein" evidence="2">
    <location>
        <begin position="25"/>
        <end position="143"/>
    </location>
</feature>
<reference evidence="4" key="1">
    <citation type="submission" date="2019-02" db="EMBL/GenBank/DDBJ databases">
        <title>Deep-cultivation of Planctomycetes and their phenomic and genomic characterization uncovers novel biology.</title>
        <authorList>
            <person name="Wiegand S."/>
            <person name="Jogler M."/>
            <person name="Boedeker C."/>
            <person name="Pinto D."/>
            <person name="Vollmers J."/>
            <person name="Rivas-Marin E."/>
            <person name="Kohn T."/>
            <person name="Peeters S.H."/>
            <person name="Heuer A."/>
            <person name="Rast P."/>
            <person name="Oberbeckmann S."/>
            <person name="Bunk B."/>
            <person name="Jeske O."/>
            <person name="Meyerdierks A."/>
            <person name="Storesund J.E."/>
            <person name="Kallscheuer N."/>
            <person name="Luecker S."/>
            <person name="Lage O.M."/>
            <person name="Pohl T."/>
            <person name="Merkel B.J."/>
            <person name="Hornburger P."/>
            <person name="Mueller R.-W."/>
            <person name="Bruemmer F."/>
            <person name="Labrenz M."/>
            <person name="Spormann A.M."/>
            <person name="Op den Camp H."/>
            <person name="Overmann J."/>
            <person name="Amann R."/>
            <person name="Jetten M.S.M."/>
            <person name="Mascher T."/>
            <person name="Medema M.H."/>
            <person name="Devos D.P."/>
            <person name="Kaster A.-K."/>
            <person name="Ovreas L."/>
            <person name="Rohde M."/>
            <person name="Galperin M.Y."/>
            <person name="Jogler C."/>
        </authorList>
    </citation>
    <scope>NUCLEOTIDE SEQUENCE [LARGE SCALE GENOMIC DNA]</scope>
    <source>
        <strain evidence="4">Pan97</strain>
    </source>
</reference>
<dbReference type="RefSeq" id="WP_144974562.1">
    <property type="nucleotide sequence ID" value="NZ_CP036289.1"/>
</dbReference>
<dbReference type="AlphaFoldDB" id="A0A518CB34"/>
<evidence type="ECO:0000256" key="2">
    <source>
        <dbReference type="SAM" id="SignalP"/>
    </source>
</evidence>
<feature type="signal peptide" evidence="2">
    <location>
        <begin position="1"/>
        <end position="24"/>
    </location>
</feature>